<organism evidence="4 5">
    <name type="scientific">Cladosporium halotolerans</name>
    <dbReference type="NCBI Taxonomy" id="1052096"/>
    <lineage>
        <taxon>Eukaryota</taxon>
        <taxon>Fungi</taxon>
        <taxon>Dikarya</taxon>
        <taxon>Ascomycota</taxon>
        <taxon>Pezizomycotina</taxon>
        <taxon>Dothideomycetes</taxon>
        <taxon>Dothideomycetidae</taxon>
        <taxon>Cladosporiales</taxon>
        <taxon>Cladosporiaceae</taxon>
        <taxon>Cladosporium</taxon>
    </lineage>
</organism>
<dbReference type="EMBL" id="JAAQHG020000016">
    <property type="protein sequence ID" value="KAL1585966.1"/>
    <property type="molecule type" value="Genomic_DNA"/>
</dbReference>
<dbReference type="PANTHER" id="PTHR33657:SF8">
    <property type="entry name" value="DOMAIN PROTEIN, PUTATIVE (AFU_ORTHOLOGUE AFUA_5G00600)-RELATED"/>
    <property type="match status" value="1"/>
</dbReference>
<keyword evidence="2" id="KW-0843">Virulence</keyword>
<dbReference type="Pfam" id="PF05630">
    <property type="entry name" value="NPP1"/>
    <property type="match status" value="1"/>
</dbReference>
<evidence type="ECO:0000256" key="3">
    <source>
        <dbReference type="SAM" id="SignalP"/>
    </source>
</evidence>
<proteinExistence type="inferred from homology"/>
<dbReference type="Proteomes" id="UP000803884">
    <property type="component" value="Unassembled WGS sequence"/>
</dbReference>
<sequence length="236" mass="24941">MAPLAHLFTLALCSLTSFAAPLERRAVINHDAVVGFPETVPSGTLGSLYLKYKPFLQVENGCVPFPAVDSSGNTGGGLNPSGDPSSACSSSTGQVYARGGTYNGRFAIMYSWYMPKDSPSSGLGHRHDWENAVVWLSAQSTSATIVGGAASAHGDYDTTTSPNLSGNSMLIRYFSIWPVNHQMGFTSTRGGQQPLIAWESLTAAAKTALTNTDFGSANVPFKDSSFQSNLAKAYPL</sequence>
<accession>A0AB34KQN1</accession>
<reference evidence="4 5" key="1">
    <citation type="journal article" date="2020" name="Microbiol. Resour. Announc.">
        <title>Draft Genome Sequence of a Cladosporium Species Isolated from the Mesophotic Ascidian Didemnum maculosum.</title>
        <authorList>
            <person name="Gioti A."/>
            <person name="Siaperas R."/>
            <person name="Nikolaivits E."/>
            <person name="Le Goff G."/>
            <person name="Ouazzani J."/>
            <person name="Kotoulas G."/>
            <person name="Topakas E."/>
        </authorList>
    </citation>
    <scope>NUCLEOTIDE SEQUENCE [LARGE SCALE GENOMIC DNA]</scope>
    <source>
        <strain evidence="4 5">TM138-S3</strain>
    </source>
</reference>
<dbReference type="RefSeq" id="XP_069229071.1">
    <property type="nucleotide sequence ID" value="XM_069373384.1"/>
</dbReference>
<dbReference type="AlphaFoldDB" id="A0AB34KQN1"/>
<dbReference type="InterPro" id="IPR008701">
    <property type="entry name" value="NPP1"/>
</dbReference>
<comment type="similarity">
    <text evidence="1">Belongs to the Necrosis inducing protein (NPP1) family.</text>
</comment>
<dbReference type="PIRSF" id="PIRSF029958">
    <property type="entry name" value="Necrosis-inducing_protein"/>
    <property type="match status" value="1"/>
</dbReference>
<gene>
    <name evidence="4" type="ORF">WHR41_04778</name>
</gene>
<evidence type="ECO:0000313" key="4">
    <source>
        <dbReference type="EMBL" id="KAL1585966.1"/>
    </source>
</evidence>
<keyword evidence="3" id="KW-0732">Signal</keyword>
<feature type="signal peptide" evidence="3">
    <location>
        <begin position="1"/>
        <end position="19"/>
    </location>
</feature>
<keyword evidence="5" id="KW-1185">Reference proteome</keyword>
<protein>
    <submittedName>
        <fullName evidence="4">Uncharacterized protein</fullName>
    </submittedName>
</protein>
<dbReference type="PANTHER" id="PTHR33657">
    <property type="entry name" value="DOMAIN PROTEIN, PUTATIVE (AFU_ORTHOLOGUE AFUA_5G00600)-RELATED"/>
    <property type="match status" value="1"/>
</dbReference>
<evidence type="ECO:0000256" key="1">
    <source>
        <dbReference type="ARBA" id="ARBA00009520"/>
    </source>
</evidence>
<name>A0AB34KQN1_9PEZI</name>
<evidence type="ECO:0000313" key="5">
    <source>
        <dbReference type="Proteomes" id="UP000803884"/>
    </source>
</evidence>
<feature type="chain" id="PRO_5044308771" evidence="3">
    <location>
        <begin position="20"/>
        <end position="236"/>
    </location>
</feature>
<comment type="caution">
    <text evidence="4">The sequence shown here is derived from an EMBL/GenBank/DDBJ whole genome shotgun (WGS) entry which is preliminary data.</text>
</comment>
<evidence type="ECO:0000256" key="2">
    <source>
        <dbReference type="ARBA" id="ARBA00023026"/>
    </source>
</evidence>
<dbReference type="GeneID" id="96006222"/>